<sequence length="120" mass="12778">MSTGVRNTGIILLLALGVYALPGGGDTAAFLGALFSTLILASFVFAAWRMYREHRVSLYGLGDRDRGMLYGSVAAIVLAAAGSNKLLNGTGPEIVLWLGLVGGAIYGFYTVYTNFRAYNF</sequence>
<keyword evidence="1" id="KW-0812">Transmembrane</keyword>
<feature type="transmembrane region" description="Helical" evidence="1">
    <location>
        <begin position="30"/>
        <end position="48"/>
    </location>
</feature>
<feature type="transmembrane region" description="Helical" evidence="1">
    <location>
        <begin position="69"/>
        <end position="88"/>
    </location>
</feature>
<keyword evidence="1" id="KW-0472">Membrane</keyword>
<evidence type="ECO:0000313" key="2">
    <source>
        <dbReference type="EMBL" id="XAY04873.1"/>
    </source>
</evidence>
<dbReference type="KEGG" id="parq:DSM112329_01711"/>
<feature type="transmembrane region" description="Helical" evidence="1">
    <location>
        <begin position="94"/>
        <end position="112"/>
    </location>
</feature>
<dbReference type="AlphaFoldDB" id="A0AAU7AT79"/>
<protein>
    <submittedName>
        <fullName evidence="2">Uncharacterized protein</fullName>
    </submittedName>
</protein>
<proteinExistence type="predicted"/>
<name>A0AAU7AT79_9ACTN</name>
<organism evidence="2">
    <name type="scientific">Paraconexibacter sp. AEG42_29</name>
    <dbReference type="NCBI Taxonomy" id="2997339"/>
    <lineage>
        <taxon>Bacteria</taxon>
        <taxon>Bacillati</taxon>
        <taxon>Actinomycetota</taxon>
        <taxon>Thermoleophilia</taxon>
        <taxon>Solirubrobacterales</taxon>
        <taxon>Paraconexibacteraceae</taxon>
        <taxon>Paraconexibacter</taxon>
    </lineage>
</organism>
<gene>
    <name evidence="2" type="ORF">DSM112329_01711</name>
</gene>
<dbReference type="EMBL" id="CP114014">
    <property type="protein sequence ID" value="XAY04873.1"/>
    <property type="molecule type" value="Genomic_DNA"/>
</dbReference>
<evidence type="ECO:0000256" key="1">
    <source>
        <dbReference type="SAM" id="Phobius"/>
    </source>
</evidence>
<accession>A0AAU7AT79</accession>
<keyword evidence="1" id="KW-1133">Transmembrane helix</keyword>
<dbReference type="RefSeq" id="WP_354701397.1">
    <property type="nucleotide sequence ID" value="NZ_CP114014.1"/>
</dbReference>
<reference evidence="2" key="1">
    <citation type="submission" date="2022-12" db="EMBL/GenBank/DDBJ databases">
        <title>Paraconexibacter alkalitolerans sp. nov. and Baekduia alba sp. nov., isolated from soil and emended description of the genera Paraconexibacter (Chun et al., 2020) and Baekduia (An et al., 2020).</title>
        <authorList>
            <person name="Vieira S."/>
            <person name="Huber K.J."/>
            <person name="Geppert A."/>
            <person name="Wolf J."/>
            <person name="Neumann-Schaal M."/>
            <person name="Muesken M."/>
            <person name="Overmann J."/>
        </authorList>
    </citation>
    <scope>NUCLEOTIDE SEQUENCE</scope>
    <source>
        <strain evidence="2">AEG42_29</strain>
    </source>
</reference>